<dbReference type="SUPFAM" id="SSF48452">
    <property type="entry name" value="TPR-like"/>
    <property type="match status" value="1"/>
</dbReference>
<evidence type="ECO:0000256" key="1">
    <source>
        <dbReference type="ARBA" id="ARBA00022679"/>
    </source>
</evidence>
<dbReference type="Gene3D" id="1.25.40.10">
    <property type="entry name" value="Tetratricopeptide repeat domain"/>
    <property type="match status" value="1"/>
</dbReference>
<dbReference type="InterPro" id="IPR027417">
    <property type="entry name" value="P-loop_NTPase"/>
</dbReference>
<dbReference type="Gene3D" id="3.40.50.300">
    <property type="entry name" value="P-loop containing nucleotide triphosphate hydrolases"/>
    <property type="match status" value="1"/>
</dbReference>
<organism evidence="2 3">
    <name type="scientific">Thalassotalea castellviae</name>
    <dbReference type="NCBI Taxonomy" id="3075612"/>
    <lineage>
        <taxon>Bacteria</taxon>
        <taxon>Pseudomonadati</taxon>
        <taxon>Pseudomonadota</taxon>
        <taxon>Gammaproteobacteria</taxon>
        <taxon>Alteromonadales</taxon>
        <taxon>Colwelliaceae</taxon>
        <taxon>Thalassotalea</taxon>
    </lineage>
</organism>
<evidence type="ECO:0000313" key="3">
    <source>
        <dbReference type="Proteomes" id="UP001266357"/>
    </source>
</evidence>
<gene>
    <name evidence="2" type="ORF">RM573_10290</name>
</gene>
<keyword evidence="1" id="KW-0808">Transferase</keyword>
<protein>
    <submittedName>
        <fullName evidence="2">Sulfotransferase</fullName>
    </submittedName>
</protein>
<dbReference type="Pfam" id="PF13469">
    <property type="entry name" value="Sulfotransfer_3"/>
    <property type="match status" value="1"/>
</dbReference>
<keyword evidence="3" id="KW-1185">Reference proteome</keyword>
<accession>A0ABU3A1D2</accession>
<dbReference type="RefSeq" id="WP_311581321.1">
    <property type="nucleotide sequence ID" value="NZ_JAVRIF010000005.1"/>
</dbReference>
<dbReference type="PANTHER" id="PTHR12788:SF10">
    <property type="entry name" value="PROTEIN-TYROSINE SULFOTRANSFERASE"/>
    <property type="match status" value="1"/>
</dbReference>
<name>A0ABU3A1D2_9GAMM</name>
<evidence type="ECO:0000313" key="2">
    <source>
        <dbReference type="EMBL" id="MDT0603983.1"/>
    </source>
</evidence>
<comment type="caution">
    <text evidence="2">The sequence shown here is derived from an EMBL/GenBank/DDBJ whole genome shotgun (WGS) entry which is preliminary data.</text>
</comment>
<proteinExistence type="predicted"/>
<sequence length="475" mass="53755">MDHKALANQVLADIKNNNKKTAMSKLADLIEQQAPLENLWGGLTRIALSVGEVDLAITCADNYLKISPKDENRLLQVASIYAEAGKIQQAIALISPIKDSTQSIAIHHFLGTVFSQVGEMENAIKHLHITLKKNPLLGISWLTLSALISFTKNSPEFETLIAIESKMRQGNDQQNQIPYWFAYGKALLDIGDEEQALSKFNIGCQLMQAKFNFNDIAYRQNVNAIINHQNEDYFNSLPTPKHSSERKYIFIVGLPRSGTTLLQQILTSHSQIQSGGESNNLALAMAPFGANALNRLNKLDNNEKILADIELEYDNLSRQRYGDENFIIDKSMNINHHVGLLQHIYPKATFIQITRDETANAWSCFRTFFSQGLAWSFNLEHIKTFFSSEKALTRHWQSLFNDKLCQISYEALIENPEDVISKCCQHIGIDYQDEMLSFYKNNHPVQTASVGQVRNKLNKSSIKASDFIKEKFQLL</sequence>
<dbReference type="InterPro" id="IPR026634">
    <property type="entry name" value="TPST-like"/>
</dbReference>
<dbReference type="SUPFAM" id="SSF52540">
    <property type="entry name" value="P-loop containing nucleoside triphosphate hydrolases"/>
    <property type="match status" value="1"/>
</dbReference>
<dbReference type="PANTHER" id="PTHR12788">
    <property type="entry name" value="PROTEIN-TYROSINE SULFOTRANSFERASE 2"/>
    <property type="match status" value="1"/>
</dbReference>
<dbReference type="InterPro" id="IPR011990">
    <property type="entry name" value="TPR-like_helical_dom_sf"/>
</dbReference>
<dbReference type="Proteomes" id="UP001266357">
    <property type="component" value="Unassembled WGS sequence"/>
</dbReference>
<reference evidence="2 3" key="1">
    <citation type="submission" date="2023-09" db="EMBL/GenBank/DDBJ databases">
        <authorList>
            <person name="Rey-Velasco X."/>
        </authorList>
    </citation>
    <scope>NUCLEOTIDE SEQUENCE [LARGE SCALE GENOMIC DNA]</scope>
    <source>
        <strain evidence="2 3">W431</strain>
    </source>
</reference>
<dbReference type="EMBL" id="JAVRIF010000005">
    <property type="protein sequence ID" value="MDT0603983.1"/>
    <property type="molecule type" value="Genomic_DNA"/>
</dbReference>